<name>A0A0G4ISU6_PLABS</name>
<evidence type="ECO:0000259" key="4">
    <source>
        <dbReference type="PROSITE" id="PS50004"/>
    </source>
</evidence>
<dbReference type="InterPro" id="IPR035892">
    <property type="entry name" value="C2_domain_sf"/>
</dbReference>
<protein>
    <recommendedName>
        <fullName evidence="2">Phosphoinositide phospholipase C</fullName>
        <ecNumber evidence="2">3.1.4.11</ecNumber>
    </recommendedName>
</protein>
<evidence type="ECO:0000313" key="9">
    <source>
        <dbReference type="Proteomes" id="UP000290189"/>
    </source>
</evidence>
<dbReference type="SUPFAM" id="SSF47473">
    <property type="entry name" value="EF-hand"/>
    <property type="match status" value="1"/>
</dbReference>
<keyword evidence="7" id="KW-0496">Mitochondrion</keyword>
<keyword evidence="2" id="KW-0442">Lipid degradation</keyword>
<dbReference type="AlphaFoldDB" id="A0A0G4ISU6"/>
<dbReference type="Gene3D" id="3.20.20.190">
    <property type="entry name" value="Phosphatidylinositol (PI) phosphodiesterase"/>
    <property type="match status" value="1"/>
</dbReference>
<dbReference type="STRING" id="37360.A0A0G4ISU6"/>
<dbReference type="PRINTS" id="PR00390">
    <property type="entry name" value="PHPHLIPASEC"/>
</dbReference>
<dbReference type="OMA" id="HWQREMS"/>
<dbReference type="InterPro" id="IPR000008">
    <property type="entry name" value="C2_dom"/>
</dbReference>
<dbReference type="Gene3D" id="2.60.40.150">
    <property type="entry name" value="C2 domain"/>
    <property type="match status" value="1"/>
</dbReference>
<dbReference type="SUPFAM" id="SSF50729">
    <property type="entry name" value="PH domain-like"/>
    <property type="match status" value="1"/>
</dbReference>
<keyword evidence="1" id="KW-0807">Transducer</keyword>
<dbReference type="InterPro" id="IPR011992">
    <property type="entry name" value="EF-hand-dom_pair"/>
</dbReference>
<dbReference type="SMART" id="SM00239">
    <property type="entry name" value="C2"/>
    <property type="match status" value="1"/>
</dbReference>
<feature type="domain" description="C2" evidence="4">
    <location>
        <begin position="680"/>
        <end position="806"/>
    </location>
</feature>
<dbReference type="CDD" id="cd08558">
    <property type="entry name" value="PI-PLCc_eukaryota"/>
    <property type="match status" value="1"/>
</dbReference>
<dbReference type="InterPro" id="IPR000909">
    <property type="entry name" value="PLipase_C_PInositol-sp_X_dom"/>
</dbReference>
<dbReference type="CDD" id="cd00275">
    <property type="entry name" value="C2_PLC_like"/>
    <property type="match status" value="1"/>
</dbReference>
<dbReference type="InterPro" id="IPR001192">
    <property type="entry name" value="PI-PLC_fam"/>
</dbReference>
<reference evidence="7 9" key="2">
    <citation type="submission" date="2018-03" db="EMBL/GenBank/DDBJ databases">
        <authorList>
            <person name="Fogelqvist J."/>
        </authorList>
    </citation>
    <scope>NUCLEOTIDE SEQUENCE [LARGE SCALE GENOMIC DNA]</scope>
</reference>
<evidence type="ECO:0000256" key="1">
    <source>
        <dbReference type="ARBA" id="ARBA00023224"/>
    </source>
</evidence>
<dbReference type="GO" id="GO:0004435">
    <property type="term" value="F:phosphatidylinositol-4,5-bisphosphate phospholipase C activity"/>
    <property type="evidence" value="ECO:0007669"/>
    <property type="project" value="UniProtKB-EC"/>
</dbReference>
<keyword evidence="2" id="KW-0443">Lipid metabolism</keyword>
<dbReference type="Pfam" id="PF00168">
    <property type="entry name" value="C2"/>
    <property type="match status" value="1"/>
</dbReference>
<gene>
    <name evidence="6" type="ORF">PBRA_006454</name>
    <name evidence="7" type="ORF">PLBR_LOCUS1639</name>
</gene>
<dbReference type="Pfam" id="PF00387">
    <property type="entry name" value="PI-PLC-Y"/>
    <property type="match status" value="1"/>
</dbReference>
<evidence type="ECO:0000259" key="5">
    <source>
        <dbReference type="PROSITE" id="PS50008"/>
    </source>
</evidence>
<keyword evidence="8" id="KW-1185">Reference proteome</keyword>
<dbReference type="PROSITE" id="PS50007">
    <property type="entry name" value="PIPLC_X_DOMAIN"/>
    <property type="match status" value="1"/>
</dbReference>
<dbReference type="Proteomes" id="UP000039324">
    <property type="component" value="Unassembled WGS sequence"/>
</dbReference>
<dbReference type="SMART" id="SM00148">
    <property type="entry name" value="PLCXc"/>
    <property type="match status" value="1"/>
</dbReference>
<dbReference type="EMBL" id="OVEO01000002">
    <property type="protein sequence ID" value="SPQ94424.1"/>
    <property type="molecule type" value="Genomic_DNA"/>
</dbReference>
<dbReference type="PANTHER" id="PTHR10336">
    <property type="entry name" value="PHOSPHOINOSITIDE-SPECIFIC PHOSPHOLIPASE C FAMILY PROTEIN"/>
    <property type="match status" value="1"/>
</dbReference>
<proteinExistence type="predicted"/>
<keyword evidence="2" id="KW-0378">Hydrolase</keyword>
<feature type="region of interest" description="Disordered" evidence="3">
    <location>
        <begin position="1"/>
        <end position="37"/>
    </location>
</feature>
<dbReference type="Pfam" id="PF16457">
    <property type="entry name" value="PH_12"/>
    <property type="match status" value="1"/>
</dbReference>
<geneLocation type="mitochondrion" evidence="7"/>
<comment type="catalytic activity">
    <reaction evidence="2">
        <text>a 1,2-diacyl-sn-glycero-3-phospho-(1D-myo-inositol-4,5-bisphosphate) + H2O = 1D-myo-inositol 1,4,5-trisphosphate + a 1,2-diacyl-sn-glycerol + H(+)</text>
        <dbReference type="Rhea" id="RHEA:33179"/>
        <dbReference type="ChEBI" id="CHEBI:15377"/>
        <dbReference type="ChEBI" id="CHEBI:15378"/>
        <dbReference type="ChEBI" id="CHEBI:17815"/>
        <dbReference type="ChEBI" id="CHEBI:58456"/>
        <dbReference type="ChEBI" id="CHEBI:203600"/>
        <dbReference type="EC" id="3.1.4.11"/>
    </reaction>
</comment>
<dbReference type="EMBL" id="CDSF01000084">
    <property type="protein sequence ID" value="CEO98340.1"/>
    <property type="molecule type" value="Genomic_DNA"/>
</dbReference>
<dbReference type="OrthoDB" id="269822at2759"/>
<dbReference type="CDD" id="cd15898">
    <property type="entry name" value="EFh_PI-PLC"/>
    <property type="match status" value="1"/>
</dbReference>
<dbReference type="InterPro" id="IPR001711">
    <property type="entry name" value="PLipase_C_Pinositol-sp_Y"/>
</dbReference>
<feature type="domain" description="PI-PLC Y-box" evidence="5">
    <location>
        <begin position="558"/>
        <end position="667"/>
    </location>
</feature>
<dbReference type="Proteomes" id="UP000290189">
    <property type="component" value="Unassembled WGS sequence"/>
</dbReference>
<evidence type="ECO:0000256" key="2">
    <source>
        <dbReference type="RuleBase" id="RU361133"/>
    </source>
</evidence>
<dbReference type="PROSITE" id="PS50008">
    <property type="entry name" value="PIPLC_Y_DOMAIN"/>
    <property type="match status" value="1"/>
</dbReference>
<organism evidence="6 8">
    <name type="scientific">Plasmodiophora brassicae</name>
    <name type="common">Clubroot disease agent</name>
    <dbReference type="NCBI Taxonomy" id="37360"/>
    <lineage>
        <taxon>Eukaryota</taxon>
        <taxon>Sar</taxon>
        <taxon>Rhizaria</taxon>
        <taxon>Endomyxa</taxon>
        <taxon>Phytomyxea</taxon>
        <taxon>Plasmodiophorida</taxon>
        <taxon>Plasmodiophoridae</taxon>
        <taxon>Plasmodiophora</taxon>
    </lineage>
</organism>
<dbReference type="Pfam" id="PF00388">
    <property type="entry name" value="PI-PLC-X"/>
    <property type="match status" value="1"/>
</dbReference>
<dbReference type="PROSITE" id="PS50004">
    <property type="entry name" value="C2"/>
    <property type="match status" value="1"/>
</dbReference>
<accession>A0A0G4ISU6</accession>
<evidence type="ECO:0000256" key="3">
    <source>
        <dbReference type="SAM" id="MobiDB-lite"/>
    </source>
</evidence>
<dbReference type="SUPFAM" id="SSF51695">
    <property type="entry name" value="PLC-like phosphodiesterases"/>
    <property type="match status" value="1"/>
</dbReference>
<evidence type="ECO:0000313" key="7">
    <source>
        <dbReference type="EMBL" id="SPQ94424.1"/>
    </source>
</evidence>
<dbReference type="SUPFAM" id="SSF49562">
    <property type="entry name" value="C2 domain (Calcium/lipid-binding domain, CaLB)"/>
    <property type="match status" value="1"/>
</dbReference>
<evidence type="ECO:0000313" key="8">
    <source>
        <dbReference type="Proteomes" id="UP000039324"/>
    </source>
</evidence>
<dbReference type="InterPro" id="IPR017946">
    <property type="entry name" value="PLC-like_Pdiesterase_TIM-brl"/>
</dbReference>
<feature type="compositionally biased region" description="Basic residues" evidence="3">
    <location>
        <begin position="1"/>
        <end position="11"/>
    </location>
</feature>
<reference evidence="6 8" key="1">
    <citation type="submission" date="2015-02" db="EMBL/GenBank/DDBJ databases">
        <authorList>
            <person name="Chooi Y.-H."/>
        </authorList>
    </citation>
    <scope>NUCLEOTIDE SEQUENCE [LARGE SCALE GENOMIC DNA]</scope>
    <source>
        <strain evidence="6">E3</strain>
    </source>
</reference>
<sequence length="825" mass="93051">MTARPPRRRHSWPPAEETTSAQAPGAHSPHHRASSQLCLQQHHDHSLAGEIAKLDQIACLRIVQRGAELSKYGHRGPPHNRFFYVDPTGSFLQWRSRKKKSEDSMITFSDVHRLQVGQHTTVFERFAKTRTKEIKRRSFSLIYGPDHKTLDIVCESREQFIIWARALRFLISRVSKSRKIDPYRSLMRCHWDRACVRERGVIDAEAVSRLFKDLNLTCTKQEVKAQFESANVNRYDLIDFSTITRLSLRLRSSPSVYLDIFRPYGSLDEKSKLRLNAKQFQTFLRIEQRMEIDEAEASDLLSRFVSKDGGRDPPTLRIYELVLYVTGDGNTLFDPARMRLYQDMTRPLCDYFINSSHNTYLEADQIKGVSSVKMYIRALKDGCRCVEIDCWDGPNGEPIVYHGFTLTSRVLFSDVIQAIKEHAFATSPYPVILSFENHCSLSYQRRMAHHLTTILGDLLLIPTGDEFASLPSPLSLLNKIVVKAKMHISGDRSKLDSEASFGSSIEALNSVDTVPLSPASSVSSRPVSPAVRRHASVPAAFSPSDEQTGRIAPELAALVLLKASKFVSFDALRGAAPCQMTSFSEKKVAKLVKSGQAGRFAVYNSENLSRVYPSRFRVDSSNFSPIPAWNLGCQMVALNFQTLDLPMLLNYGRFLENNRSGYVLKPEQQKTVWSNGAAEPDPALVVSESEDRAHVFTHIGLTVIGAFHLPKPGLNIQAEVVDPYVKICVRGLDADCKEFRTSVVCGNGFNPAWNESFQIRINGPHCAMLAFQVFDRKKYKEDRLVAQAALPFSCMRLGYRNVPLWSATMQPIDFCCLVVHSCIVD</sequence>
<dbReference type="SMART" id="SM00149">
    <property type="entry name" value="PLCYc"/>
    <property type="match status" value="1"/>
</dbReference>
<dbReference type="GO" id="GO:0035556">
    <property type="term" value="P:intracellular signal transduction"/>
    <property type="evidence" value="ECO:0007669"/>
    <property type="project" value="InterPro"/>
</dbReference>
<dbReference type="InterPro" id="IPR001849">
    <property type="entry name" value="PH_domain"/>
</dbReference>
<dbReference type="GO" id="GO:0016042">
    <property type="term" value="P:lipid catabolic process"/>
    <property type="evidence" value="ECO:0007669"/>
    <property type="project" value="UniProtKB-KW"/>
</dbReference>
<dbReference type="InterPro" id="IPR011993">
    <property type="entry name" value="PH-like_dom_sf"/>
</dbReference>
<evidence type="ECO:0000313" key="6">
    <source>
        <dbReference type="EMBL" id="CEO98340.1"/>
    </source>
</evidence>
<dbReference type="EC" id="3.1.4.11" evidence="2"/>
<dbReference type="Gene3D" id="2.30.29.30">
    <property type="entry name" value="Pleckstrin-homology domain (PH domain)/Phosphotyrosine-binding domain (PTB)"/>
    <property type="match status" value="1"/>
</dbReference>